<proteinExistence type="predicted"/>
<name>A0A7M5XEJ4_9CNID</name>
<evidence type="ECO:0000313" key="1">
    <source>
        <dbReference type="EnsemblMetazoa" id="CLYHEMP020809.1"/>
    </source>
</evidence>
<reference evidence="1" key="1">
    <citation type="submission" date="2021-01" db="UniProtKB">
        <authorList>
            <consortium name="EnsemblMetazoa"/>
        </authorList>
    </citation>
    <scope>IDENTIFICATION</scope>
</reference>
<dbReference type="AlphaFoldDB" id="A0A7M5XEJ4"/>
<accession>A0A7M5XEJ4</accession>
<protein>
    <submittedName>
        <fullName evidence="1">Uncharacterized protein</fullName>
    </submittedName>
</protein>
<evidence type="ECO:0000313" key="2">
    <source>
        <dbReference type="Proteomes" id="UP000594262"/>
    </source>
</evidence>
<keyword evidence="2" id="KW-1185">Reference proteome</keyword>
<dbReference type="OrthoDB" id="5428024at2759"/>
<dbReference type="Proteomes" id="UP000594262">
    <property type="component" value="Unplaced"/>
</dbReference>
<organism evidence="1 2">
    <name type="scientific">Clytia hemisphaerica</name>
    <dbReference type="NCBI Taxonomy" id="252671"/>
    <lineage>
        <taxon>Eukaryota</taxon>
        <taxon>Metazoa</taxon>
        <taxon>Cnidaria</taxon>
        <taxon>Hydrozoa</taxon>
        <taxon>Hydroidolina</taxon>
        <taxon>Leptothecata</taxon>
        <taxon>Obeliida</taxon>
        <taxon>Clytiidae</taxon>
        <taxon>Clytia</taxon>
    </lineage>
</organism>
<dbReference type="EnsemblMetazoa" id="CLYHEMT020809.1">
    <property type="protein sequence ID" value="CLYHEMP020809.1"/>
    <property type="gene ID" value="CLYHEMG020809"/>
</dbReference>
<sequence>SSKKKKNQNFSLSMDEERLKKAKSTLKDLLSHHPGTDDESGPSCNSWWCLPSFGNCRGDSDDVSQKDKGEAIPLNTPFKMFFVHEDGDMKKAAVIPEHVVNSLTEKDVEAHQMTQQFQDSTKQNKSLKGAAPLQVLKGECVLFERTKLHNVDGSSKDDRVKSWIEFWKHSYGISHPPPCYIETPGQHSNPSIPPVGGHVQTLWLNDDYWYILPICYAHNAKTYDPNGTVMITHKKAYAVKIPPV</sequence>